<accession>A0ABY6J2X9</accession>
<name>A0ABY6J2X9_9BACT</name>
<sequence length="105" mass="11637">MQNMEQTIAVLELLANGTDPVTNTPIPAGSSMQHPVILRALFNAVKELKISQARGNQGNKWSNAEEEQLRQHFNDGKRIIELARIHGRTTGAIKSRLIRIGLLEA</sequence>
<evidence type="ECO:0000313" key="1">
    <source>
        <dbReference type="EMBL" id="UYQ94024.1"/>
    </source>
</evidence>
<gene>
    <name evidence="1" type="ORF">MKQ68_02830</name>
</gene>
<dbReference type="RefSeq" id="WP_244845265.1">
    <property type="nucleotide sequence ID" value="NZ_CP107006.1"/>
</dbReference>
<dbReference type="Proteomes" id="UP001162741">
    <property type="component" value="Chromosome"/>
</dbReference>
<evidence type="ECO:0000313" key="2">
    <source>
        <dbReference type="Proteomes" id="UP001162741"/>
    </source>
</evidence>
<organism evidence="1 2">
    <name type="scientific">Chitinophaga horti</name>
    <dbReference type="NCBI Taxonomy" id="2920382"/>
    <lineage>
        <taxon>Bacteria</taxon>
        <taxon>Pseudomonadati</taxon>
        <taxon>Bacteroidota</taxon>
        <taxon>Chitinophagia</taxon>
        <taxon>Chitinophagales</taxon>
        <taxon>Chitinophagaceae</taxon>
        <taxon>Chitinophaga</taxon>
    </lineage>
</organism>
<reference evidence="1" key="1">
    <citation type="submission" date="2022-10" db="EMBL/GenBank/DDBJ databases">
        <title>Chitinophaga sp. nov., isolated from soil.</title>
        <authorList>
            <person name="Jeon C.O."/>
        </authorList>
    </citation>
    <scope>NUCLEOTIDE SEQUENCE</scope>
    <source>
        <strain evidence="1">R8</strain>
    </source>
</reference>
<dbReference type="EMBL" id="CP107006">
    <property type="protein sequence ID" value="UYQ94024.1"/>
    <property type="molecule type" value="Genomic_DNA"/>
</dbReference>
<proteinExistence type="predicted"/>
<keyword evidence="2" id="KW-1185">Reference proteome</keyword>
<protein>
    <submittedName>
        <fullName evidence="1">Uncharacterized protein</fullName>
    </submittedName>
</protein>